<feature type="domain" description="Peptidase M6-like" evidence="1">
    <location>
        <begin position="21"/>
        <end position="42"/>
    </location>
</feature>
<dbReference type="Pfam" id="PF05547">
    <property type="entry name" value="Peptidase_M6"/>
    <property type="match status" value="1"/>
</dbReference>
<dbReference type="GO" id="GO:0008233">
    <property type="term" value="F:peptidase activity"/>
    <property type="evidence" value="ECO:0007669"/>
    <property type="project" value="InterPro"/>
</dbReference>
<evidence type="ECO:0000259" key="1">
    <source>
        <dbReference type="Pfam" id="PF05547"/>
    </source>
</evidence>
<comment type="caution">
    <text evidence="2">The sequence shown here is derived from an EMBL/GenBank/DDBJ whole genome shotgun (WGS) entry which is preliminary data.</text>
</comment>
<name>X1R103_9ZZZZ</name>
<dbReference type="GO" id="GO:0006508">
    <property type="term" value="P:proteolysis"/>
    <property type="evidence" value="ECO:0007669"/>
    <property type="project" value="InterPro"/>
</dbReference>
<feature type="non-terminal residue" evidence="2">
    <location>
        <position position="1"/>
    </location>
</feature>
<organism evidence="2">
    <name type="scientific">marine sediment metagenome</name>
    <dbReference type="NCBI Taxonomy" id="412755"/>
    <lineage>
        <taxon>unclassified sequences</taxon>
        <taxon>metagenomes</taxon>
        <taxon>ecological metagenomes</taxon>
    </lineage>
</organism>
<gene>
    <name evidence="2" type="ORF">S06H3_66832</name>
</gene>
<feature type="non-terminal residue" evidence="2">
    <location>
        <position position="44"/>
    </location>
</feature>
<dbReference type="InterPro" id="IPR008757">
    <property type="entry name" value="Peptidase_M6-like_domain"/>
</dbReference>
<sequence length="44" mass="4751">DTIWGAGINSEMARVDEYMVGNIGTVVHEFGHTIGLPDLYDVTG</sequence>
<dbReference type="SUPFAM" id="SSF55486">
    <property type="entry name" value="Metalloproteases ('zincins'), catalytic domain"/>
    <property type="match status" value="1"/>
</dbReference>
<reference evidence="2" key="1">
    <citation type="journal article" date="2014" name="Front. Microbiol.">
        <title>High frequency of phylogenetically diverse reductive dehalogenase-homologous genes in deep subseafloor sedimentary metagenomes.</title>
        <authorList>
            <person name="Kawai M."/>
            <person name="Futagami T."/>
            <person name="Toyoda A."/>
            <person name="Takaki Y."/>
            <person name="Nishi S."/>
            <person name="Hori S."/>
            <person name="Arai W."/>
            <person name="Tsubouchi T."/>
            <person name="Morono Y."/>
            <person name="Uchiyama I."/>
            <person name="Ito T."/>
            <person name="Fujiyama A."/>
            <person name="Inagaki F."/>
            <person name="Takami H."/>
        </authorList>
    </citation>
    <scope>NUCLEOTIDE SEQUENCE</scope>
    <source>
        <strain evidence="2">Expedition CK06-06</strain>
    </source>
</reference>
<dbReference type="EMBL" id="BARV01045809">
    <property type="protein sequence ID" value="GAI60776.1"/>
    <property type="molecule type" value="Genomic_DNA"/>
</dbReference>
<accession>X1R103</accession>
<evidence type="ECO:0000313" key="2">
    <source>
        <dbReference type="EMBL" id="GAI60776.1"/>
    </source>
</evidence>
<protein>
    <recommendedName>
        <fullName evidence="1">Peptidase M6-like domain-containing protein</fullName>
    </recommendedName>
</protein>
<proteinExistence type="predicted"/>
<dbReference type="AlphaFoldDB" id="X1R103"/>